<name>A0A953J5E3_9BACT</name>
<feature type="signal peptide" evidence="1">
    <location>
        <begin position="1"/>
        <end position="30"/>
    </location>
</feature>
<dbReference type="Pfam" id="PF26390">
    <property type="entry name" value="MamS_MamX"/>
    <property type="match status" value="1"/>
</dbReference>
<evidence type="ECO:0000313" key="3">
    <source>
        <dbReference type="EMBL" id="MBZ0155963.1"/>
    </source>
</evidence>
<sequence length="152" mass="16905">MKCGQAGAKYSAISTLTALFLFILLAAAHAESDIKEGYDENTEITVRGTVAEVSRAEMMMGPMVVKLRQNSRIYNVITAPPWFLARQGISLAKGSPLEVKGSKYYGRDGELYLIGRQLRDPATGRTSVLRDMWCKPLWMGHGHGRKRQNEAE</sequence>
<dbReference type="AlphaFoldDB" id="A0A953J5E3"/>
<gene>
    <name evidence="3" type="ORF">K8I29_07075</name>
</gene>
<dbReference type="EMBL" id="JAIOIV010000058">
    <property type="protein sequence ID" value="MBZ0155963.1"/>
    <property type="molecule type" value="Genomic_DNA"/>
</dbReference>
<evidence type="ECO:0000259" key="2">
    <source>
        <dbReference type="Pfam" id="PF26390"/>
    </source>
</evidence>
<reference evidence="3" key="2">
    <citation type="submission" date="2021-08" db="EMBL/GenBank/DDBJ databases">
        <authorList>
            <person name="Dalcin Martins P."/>
        </authorList>
    </citation>
    <scope>NUCLEOTIDE SEQUENCE</scope>
    <source>
        <strain evidence="3">MAG_39</strain>
    </source>
</reference>
<dbReference type="Proteomes" id="UP000705867">
    <property type="component" value="Unassembled WGS sequence"/>
</dbReference>
<evidence type="ECO:0000313" key="4">
    <source>
        <dbReference type="Proteomes" id="UP000705867"/>
    </source>
</evidence>
<reference evidence="3" key="1">
    <citation type="journal article" date="2021" name="bioRxiv">
        <title>Unraveling nitrogen, sulfur and carbon metabolic pathways and microbial community transcriptional responses to substrate deprivation and toxicity stresses in a bioreactor mimicking anoxic brackish coastal sediment conditions.</title>
        <authorList>
            <person name="Martins P.D."/>
            <person name="Echeveste M.J."/>
            <person name="Arshad A."/>
            <person name="Kurth J."/>
            <person name="Ouboter H."/>
            <person name="Jetten M.S.M."/>
            <person name="Welte C.U."/>
        </authorList>
    </citation>
    <scope>NUCLEOTIDE SEQUENCE</scope>
    <source>
        <strain evidence="3">MAG_39</strain>
    </source>
</reference>
<accession>A0A953J5E3</accession>
<feature type="chain" id="PRO_5038097381" description="Magnetosome protein MamS/MamX domain-containing protein" evidence="1">
    <location>
        <begin position="31"/>
        <end position="152"/>
    </location>
</feature>
<feature type="domain" description="Magnetosome protein MamS/MamX" evidence="2">
    <location>
        <begin position="45"/>
        <end position="114"/>
    </location>
</feature>
<organism evidence="3 4">
    <name type="scientific">Candidatus Nitrobium versatile</name>
    <dbReference type="NCBI Taxonomy" id="2884831"/>
    <lineage>
        <taxon>Bacteria</taxon>
        <taxon>Pseudomonadati</taxon>
        <taxon>Nitrospirota</taxon>
        <taxon>Nitrospiria</taxon>
        <taxon>Nitrospirales</taxon>
        <taxon>Nitrospiraceae</taxon>
        <taxon>Candidatus Nitrobium</taxon>
    </lineage>
</organism>
<proteinExistence type="predicted"/>
<dbReference type="InterPro" id="IPR058837">
    <property type="entry name" value="MamS_MamX_dom"/>
</dbReference>
<protein>
    <recommendedName>
        <fullName evidence="2">Magnetosome protein MamS/MamX domain-containing protein</fullName>
    </recommendedName>
</protein>
<comment type="caution">
    <text evidence="3">The sequence shown here is derived from an EMBL/GenBank/DDBJ whole genome shotgun (WGS) entry which is preliminary data.</text>
</comment>
<keyword evidence="1" id="KW-0732">Signal</keyword>
<evidence type="ECO:0000256" key="1">
    <source>
        <dbReference type="SAM" id="SignalP"/>
    </source>
</evidence>